<dbReference type="Gene3D" id="2.40.330.10">
    <property type="entry name" value="DNA-binding pseudobarrel domain"/>
    <property type="match status" value="1"/>
</dbReference>
<dbReference type="Proteomes" id="UP000233837">
    <property type="component" value="Unassembled WGS sequence"/>
</dbReference>
<evidence type="ECO:0000256" key="5">
    <source>
        <dbReference type="ARBA" id="ARBA00023242"/>
    </source>
</evidence>
<evidence type="ECO:0000313" key="7">
    <source>
        <dbReference type="EMBL" id="PKU61447.1"/>
    </source>
</evidence>
<sequence>MLILFQDIPKKIHQFLPPSLAWIALCYGGKEWFVKWYPSIKVIRDGWKQFVSDNNLMIGDGCVFELMDNKELKFKVQILSGELPATKVGSSINSSIIID</sequence>
<dbReference type="AlphaFoldDB" id="A0A2I0VDF9"/>
<keyword evidence="2" id="KW-0805">Transcription regulation</keyword>
<dbReference type="GO" id="GO:0003677">
    <property type="term" value="F:DNA binding"/>
    <property type="evidence" value="ECO:0007669"/>
    <property type="project" value="UniProtKB-KW"/>
</dbReference>
<dbReference type="PANTHER" id="PTHR31391">
    <property type="entry name" value="B3 DOMAIN-CONTAINING PROTEIN OS11G0197600-RELATED"/>
    <property type="match status" value="1"/>
</dbReference>
<dbReference type="InterPro" id="IPR044837">
    <property type="entry name" value="REM16-like"/>
</dbReference>
<evidence type="ECO:0000313" key="8">
    <source>
        <dbReference type="Proteomes" id="UP000233837"/>
    </source>
</evidence>
<dbReference type="InterPro" id="IPR003340">
    <property type="entry name" value="B3_DNA-bd"/>
</dbReference>
<reference evidence="7 8" key="1">
    <citation type="journal article" date="2016" name="Sci. Rep.">
        <title>The Dendrobium catenatum Lindl. genome sequence provides insights into polysaccharide synthase, floral development and adaptive evolution.</title>
        <authorList>
            <person name="Zhang G.Q."/>
            <person name="Xu Q."/>
            <person name="Bian C."/>
            <person name="Tsai W.C."/>
            <person name="Yeh C.M."/>
            <person name="Liu K.W."/>
            <person name="Yoshida K."/>
            <person name="Zhang L.S."/>
            <person name="Chang S.B."/>
            <person name="Chen F."/>
            <person name="Shi Y."/>
            <person name="Su Y.Y."/>
            <person name="Zhang Y.Q."/>
            <person name="Chen L.J."/>
            <person name="Yin Y."/>
            <person name="Lin M."/>
            <person name="Huang H."/>
            <person name="Deng H."/>
            <person name="Wang Z.W."/>
            <person name="Zhu S.L."/>
            <person name="Zhao X."/>
            <person name="Deng C."/>
            <person name="Niu S.C."/>
            <person name="Huang J."/>
            <person name="Wang M."/>
            <person name="Liu G.H."/>
            <person name="Yang H.J."/>
            <person name="Xiao X.J."/>
            <person name="Hsiao Y.Y."/>
            <person name="Wu W.L."/>
            <person name="Chen Y.Y."/>
            <person name="Mitsuda N."/>
            <person name="Ohme-Takagi M."/>
            <person name="Luo Y.B."/>
            <person name="Van de Peer Y."/>
            <person name="Liu Z.J."/>
        </authorList>
    </citation>
    <scope>NUCLEOTIDE SEQUENCE [LARGE SCALE GENOMIC DNA]</scope>
    <source>
        <tissue evidence="7">The whole plant</tissue>
    </source>
</reference>
<keyword evidence="8" id="KW-1185">Reference proteome</keyword>
<dbReference type="GO" id="GO:0005634">
    <property type="term" value="C:nucleus"/>
    <property type="evidence" value="ECO:0007669"/>
    <property type="project" value="UniProtKB-SubCell"/>
</dbReference>
<protein>
    <submittedName>
        <fullName evidence="7">B3 domain-containing protein</fullName>
    </submittedName>
</protein>
<dbReference type="PANTHER" id="PTHR31391:SF64">
    <property type="entry name" value="B3 DOMAIN-CONTAINING PROTEIN OS06G0112300"/>
    <property type="match status" value="1"/>
</dbReference>
<keyword evidence="4" id="KW-0804">Transcription</keyword>
<keyword evidence="5" id="KW-0539">Nucleus</keyword>
<dbReference type="SUPFAM" id="SSF101936">
    <property type="entry name" value="DNA-binding pseudobarrel domain"/>
    <property type="match status" value="1"/>
</dbReference>
<evidence type="ECO:0000256" key="1">
    <source>
        <dbReference type="ARBA" id="ARBA00004123"/>
    </source>
</evidence>
<feature type="domain" description="TF-B3" evidence="6">
    <location>
        <begin position="1"/>
        <end position="82"/>
    </location>
</feature>
<evidence type="ECO:0000256" key="2">
    <source>
        <dbReference type="ARBA" id="ARBA00023015"/>
    </source>
</evidence>
<evidence type="ECO:0000256" key="4">
    <source>
        <dbReference type="ARBA" id="ARBA00023163"/>
    </source>
</evidence>
<name>A0A2I0VDF9_9ASPA</name>
<evidence type="ECO:0000259" key="6">
    <source>
        <dbReference type="PROSITE" id="PS50863"/>
    </source>
</evidence>
<dbReference type="CDD" id="cd10017">
    <property type="entry name" value="B3_DNA"/>
    <property type="match status" value="1"/>
</dbReference>
<keyword evidence="3" id="KW-0238">DNA-binding</keyword>
<gene>
    <name evidence="7" type="ORF">MA16_Dca019683</name>
</gene>
<proteinExistence type="predicted"/>
<dbReference type="Pfam" id="PF02362">
    <property type="entry name" value="B3"/>
    <property type="match status" value="1"/>
</dbReference>
<accession>A0A2I0VDF9</accession>
<dbReference type="PROSITE" id="PS50863">
    <property type="entry name" value="B3"/>
    <property type="match status" value="1"/>
</dbReference>
<organism evidence="7 8">
    <name type="scientific">Dendrobium catenatum</name>
    <dbReference type="NCBI Taxonomy" id="906689"/>
    <lineage>
        <taxon>Eukaryota</taxon>
        <taxon>Viridiplantae</taxon>
        <taxon>Streptophyta</taxon>
        <taxon>Embryophyta</taxon>
        <taxon>Tracheophyta</taxon>
        <taxon>Spermatophyta</taxon>
        <taxon>Magnoliopsida</taxon>
        <taxon>Liliopsida</taxon>
        <taxon>Asparagales</taxon>
        <taxon>Orchidaceae</taxon>
        <taxon>Epidendroideae</taxon>
        <taxon>Malaxideae</taxon>
        <taxon>Dendrobiinae</taxon>
        <taxon>Dendrobium</taxon>
    </lineage>
</organism>
<reference evidence="7 8" key="2">
    <citation type="journal article" date="2017" name="Nature">
        <title>The Apostasia genome and the evolution of orchids.</title>
        <authorList>
            <person name="Zhang G.Q."/>
            <person name="Liu K.W."/>
            <person name="Li Z."/>
            <person name="Lohaus R."/>
            <person name="Hsiao Y.Y."/>
            <person name="Niu S.C."/>
            <person name="Wang J.Y."/>
            <person name="Lin Y.C."/>
            <person name="Xu Q."/>
            <person name="Chen L.J."/>
            <person name="Yoshida K."/>
            <person name="Fujiwara S."/>
            <person name="Wang Z.W."/>
            <person name="Zhang Y.Q."/>
            <person name="Mitsuda N."/>
            <person name="Wang M."/>
            <person name="Liu G.H."/>
            <person name="Pecoraro L."/>
            <person name="Huang H.X."/>
            <person name="Xiao X.J."/>
            <person name="Lin M."/>
            <person name="Wu X.Y."/>
            <person name="Wu W.L."/>
            <person name="Chen Y.Y."/>
            <person name="Chang S.B."/>
            <person name="Sakamoto S."/>
            <person name="Ohme-Takagi M."/>
            <person name="Yagi M."/>
            <person name="Zeng S.J."/>
            <person name="Shen C.Y."/>
            <person name="Yeh C.M."/>
            <person name="Luo Y.B."/>
            <person name="Tsai W.C."/>
            <person name="Van de Peer Y."/>
            <person name="Liu Z.J."/>
        </authorList>
    </citation>
    <scope>NUCLEOTIDE SEQUENCE [LARGE SCALE GENOMIC DNA]</scope>
    <source>
        <tissue evidence="7">The whole plant</tissue>
    </source>
</reference>
<dbReference type="EMBL" id="KZ503779">
    <property type="protein sequence ID" value="PKU61447.1"/>
    <property type="molecule type" value="Genomic_DNA"/>
</dbReference>
<comment type="subcellular location">
    <subcellularLocation>
        <location evidence="1">Nucleus</location>
    </subcellularLocation>
</comment>
<dbReference type="InterPro" id="IPR015300">
    <property type="entry name" value="DNA-bd_pseudobarrel_sf"/>
</dbReference>
<evidence type="ECO:0000256" key="3">
    <source>
        <dbReference type="ARBA" id="ARBA00023125"/>
    </source>
</evidence>